<feature type="transmembrane region" description="Helical" evidence="2">
    <location>
        <begin position="126"/>
        <end position="148"/>
    </location>
</feature>
<gene>
    <name evidence="3" type="ORF">OG327_04625</name>
</gene>
<evidence type="ECO:0008006" key="4">
    <source>
        <dbReference type="Google" id="ProtNLM"/>
    </source>
</evidence>
<name>A0AAU2JJ13_9ACTN</name>
<feature type="transmembrane region" description="Helical" evidence="2">
    <location>
        <begin position="6"/>
        <end position="29"/>
    </location>
</feature>
<keyword evidence="2" id="KW-0472">Membrane</keyword>
<protein>
    <recommendedName>
        <fullName evidence="4">SMODS and SLOG-associating 2TM effector domain-containing protein</fullName>
    </recommendedName>
</protein>
<feature type="compositionally biased region" description="Basic and acidic residues" evidence="1">
    <location>
        <begin position="213"/>
        <end position="243"/>
    </location>
</feature>
<proteinExistence type="predicted"/>
<dbReference type="AlphaFoldDB" id="A0AAU2JJ13"/>
<evidence type="ECO:0000256" key="1">
    <source>
        <dbReference type="SAM" id="MobiDB-lite"/>
    </source>
</evidence>
<keyword evidence="2" id="KW-0812">Transmembrane</keyword>
<dbReference type="EMBL" id="CP108264">
    <property type="protein sequence ID" value="WTU72685.1"/>
    <property type="molecule type" value="Genomic_DNA"/>
</dbReference>
<sequence>MAVLDTLVPFAPFFVPVVTGLVGGISLLVRDRREARSTDHRYRRRLEKAQLEVQFLSGWIQAKELAPTDFPAQAAAPEPGRWLDECYASVRRAKADTGGRHRTGPVSLRRLLLLGEARGPAATMRVVYWISLALFNVALAWWLNALIAGVPGFMHEEGASESDEIASYLGAAGVLFAVSAALWAWTVHLGAAEPEQVYRKRIDSAAWVEQEEKRRNAARAKADAKAPPKGDADGNGDGDEKGDGGASAG</sequence>
<evidence type="ECO:0000313" key="3">
    <source>
        <dbReference type="EMBL" id="WTU72685.1"/>
    </source>
</evidence>
<feature type="transmembrane region" description="Helical" evidence="2">
    <location>
        <begin position="168"/>
        <end position="191"/>
    </location>
</feature>
<organism evidence="3">
    <name type="scientific">Streptomyces sp. NBC_00049</name>
    <dbReference type="NCBI Taxonomy" id="2903617"/>
    <lineage>
        <taxon>Bacteria</taxon>
        <taxon>Bacillati</taxon>
        <taxon>Actinomycetota</taxon>
        <taxon>Actinomycetes</taxon>
        <taxon>Kitasatosporales</taxon>
        <taxon>Streptomycetaceae</taxon>
        <taxon>Streptomyces</taxon>
    </lineage>
</organism>
<keyword evidence="2" id="KW-1133">Transmembrane helix</keyword>
<reference evidence="3" key="1">
    <citation type="submission" date="2022-10" db="EMBL/GenBank/DDBJ databases">
        <title>The complete genomes of actinobacterial strains from the NBC collection.</title>
        <authorList>
            <person name="Joergensen T.S."/>
            <person name="Alvarez Arevalo M."/>
            <person name="Sterndorff E.B."/>
            <person name="Faurdal D."/>
            <person name="Vuksanovic O."/>
            <person name="Mourched A.-S."/>
            <person name="Charusanti P."/>
            <person name="Shaw S."/>
            <person name="Blin K."/>
            <person name="Weber T."/>
        </authorList>
    </citation>
    <scope>NUCLEOTIDE SEQUENCE</scope>
    <source>
        <strain evidence="3">NBC_00049</strain>
    </source>
</reference>
<accession>A0AAU2JJ13</accession>
<feature type="region of interest" description="Disordered" evidence="1">
    <location>
        <begin position="213"/>
        <end position="249"/>
    </location>
</feature>
<evidence type="ECO:0000256" key="2">
    <source>
        <dbReference type="SAM" id="Phobius"/>
    </source>
</evidence>